<dbReference type="Proteomes" id="UP000494206">
    <property type="component" value="Unassembled WGS sequence"/>
</dbReference>
<evidence type="ECO:0000313" key="2">
    <source>
        <dbReference type="EMBL" id="CAB3410383.1"/>
    </source>
</evidence>
<evidence type="ECO:0000313" key="3">
    <source>
        <dbReference type="Proteomes" id="UP000494206"/>
    </source>
</evidence>
<feature type="coiled-coil region" evidence="1">
    <location>
        <begin position="2"/>
        <end position="55"/>
    </location>
</feature>
<organism evidence="2 3">
    <name type="scientific">Caenorhabditis bovis</name>
    <dbReference type="NCBI Taxonomy" id="2654633"/>
    <lineage>
        <taxon>Eukaryota</taxon>
        <taxon>Metazoa</taxon>
        <taxon>Ecdysozoa</taxon>
        <taxon>Nematoda</taxon>
        <taxon>Chromadorea</taxon>
        <taxon>Rhabditida</taxon>
        <taxon>Rhabditina</taxon>
        <taxon>Rhabditomorpha</taxon>
        <taxon>Rhabditoidea</taxon>
        <taxon>Rhabditidae</taxon>
        <taxon>Peloderinae</taxon>
        <taxon>Caenorhabditis</taxon>
    </lineage>
</organism>
<name>A0A8S1F969_9PELO</name>
<dbReference type="EMBL" id="CADEPM010000010">
    <property type="protein sequence ID" value="CAB3410383.1"/>
    <property type="molecule type" value="Genomic_DNA"/>
</dbReference>
<comment type="caution">
    <text evidence="2">The sequence shown here is derived from an EMBL/GenBank/DDBJ whole genome shotgun (WGS) entry which is preliminary data.</text>
</comment>
<sequence length="107" mass="12390">MIEEIAQILNNIDATLRDAERRFAGIDVAPITTMVMSLNRRLEAAAENMRAFEADPNNEFKFEELMQLQTEISQDFITEIDVIQRKIRRAKQNAILHDENAVTKKRT</sequence>
<evidence type="ECO:0000256" key="1">
    <source>
        <dbReference type="SAM" id="Coils"/>
    </source>
</evidence>
<accession>A0A8S1F969</accession>
<keyword evidence="3" id="KW-1185">Reference proteome</keyword>
<dbReference type="AlphaFoldDB" id="A0A8S1F969"/>
<reference evidence="2 3" key="1">
    <citation type="submission" date="2020-04" db="EMBL/GenBank/DDBJ databases">
        <authorList>
            <person name="Laetsch R D."/>
            <person name="Stevens L."/>
            <person name="Kumar S."/>
            <person name="Blaxter L. M."/>
        </authorList>
    </citation>
    <scope>NUCLEOTIDE SEQUENCE [LARGE SCALE GENOMIC DNA]</scope>
</reference>
<proteinExistence type="predicted"/>
<keyword evidence="1" id="KW-0175">Coiled coil</keyword>
<gene>
    <name evidence="2" type="ORF">CBOVIS_LOCUS11915</name>
</gene>
<protein>
    <submittedName>
        <fullName evidence="2">Uncharacterized protein</fullName>
    </submittedName>
</protein>